<feature type="region of interest" description="Disordered" evidence="1">
    <location>
        <begin position="1"/>
        <end position="26"/>
    </location>
</feature>
<gene>
    <name evidence="2" type="ORF">AB6A68_01175</name>
</gene>
<sequence length="26" mass="2649">MCAFAGVAPASYESAGKRRPAGTRHG</sequence>
<organism evidence="2 3">
    <name type="scientific">Ferrimicrobium acidiphilum</name>
    <dbReference type="NCBI Taxonomy" id="121039"/>
    <lineage>
        <taxon>Bacteria</taxon>
        <taxon>Bacillati</taxon>
        <taxon>Actinomycetota</taxon>
        <taxon>Acidimicrobiia</taxon>
        <taxon>Acidimicrobiales</taxon>
        <taxon>Acidimicrobiaceae</taxon>
        <taxon>Ferrimicrobium</taxon>
    </lineage>
</organism>
<evidence type="ECO:0008006" key="4">
    <source>
        <dbReference type="Google" id="ProtNLM"/>
    </source>
</evidence>
<feature type="compositionally biased region" description="Basic residues" evidence="1">
    <location>
        <begin position="17"/>
        <end position="26"/>
    </location>
</feature>
<evidence type="ECO:0000313" key="3">
    <source>
        <dbReference type="Proteomes" id="UP001560267"/>
    </source>
</evidence>
<keyword evidence="3" id="KW-1185">Reference proteome</keyword>
<proteinExistence type="predicted"/>
<dbReference type="Proteomes" id="UP001560267">
    <property type="component" value="Unassembled WGS sequence"/>
</dbReference>
<reference evidence="2 3" key="1">
    <citation type="submission" date="2024-07" db="EMBL/GenBank/DDBJ databases">
        <title>Draft Genome Sequence of Ferrimicrobium acidiphilum Strain YE2023, Isolated from a Pulp of Bioleach Reactor.</title>
        <authorList>
            <person name="Elkina Y.A."/>
            <person name="Bulaeva A.G."/>
            <person name="Beletsky A.V."/>
            <person name="Mardanov A.V."/>
        </authorList>
    </citation>
    <scope>NUCLEOTIDE SEQUENCE [LARGE SCALE GENOMIC DNA]</scope>
    <source>
        <strain evidence="2 3">YE2023</strain>
    </source>
</reference>
<evidence type="ECO:0000256" key="1">
    <source>
        <dbReference type="SAM" id="MobiDB-lite"/>
    </source>
</evidence>
<comment type="caution">
    <text evidence="2">The sequence shown here is derived from an EMBL/GenBank/DDBJ whole genome shotgun (WGS) entry which is preliminary data.</text>
</comment>
<accession>A0ABV3XZ85</accession>
<dbReference type="EMBL" id="JBFSHR010000002">
    <property type="protein sequence ID" value="MEX6428455.1"/>
    <property type="molecule type" value="Genomic_DNA"/>
</dbReference>
<evidence type="ECO:0000313" key="2">
    <source>
        <dbReference type="EMBL" id="MEX6428455.1"/>
    </source>
</evidence>
<name>A0ABV3XZ85_9ACTN</name>
<protein>
    <recommendedName>
        <fullName evidence="4">IS110 family transposase</fullName>
    </recommendedName>
</protein>